<keyword evidence="2" id="KW-1003">Cell membrane</keyword>
<feature type="transmembrane region" description="Helical" evidence="7">
    <location>
        <begin position="119"/>
        <end position="143"/>
    </location>
</feature>
<gene>
    <name evidence="8" type="ORF">GCM10025883_35310</name>
</gene>
<comment type="caution">
    <text evidence="8">The sequence shown here is derived from an EMBL/GenBank/DDBJ whole genome shotgun (WGS) entry which is preliminary data.</text>
</comment>
<evidence type="ECO:0000256" key="6">
    <source>
        <dbReference type="SAM" id="MobiDB-lite"/>
    </source>
</evidence>
<evidence type="ECO:0000256" key="4">
    <source>
        <dbReference type="ARBA" id="ARBA00022989"/>
    </source>
</evidence>
<dbReference type="PANTHER" id="PTHR30213:SF0">
    <property type="entry name" value="UPF0761 MEMBRANE PROTEIN YIHY"/>
    <property type="match status" value="1"/>
</dbReference>
<dbReference type="Pfam" id="PF03631">
    <property type="entry name" value="Virul_fac_BrkB"/>
    <property type="match status" value="1"/>
</dbReference>
<feature type="transmembrane region" description="Helical" evidence="7">
    <location>
        <begin position="164"/>
        <end position="190"/>
    </location>
</feature>
<evidence type="ECO:0000313" key="8">
    <source>
        <dbReference type="EMBL" id="GMA41486.1"/>
    </source>
</evidence>
<organism evidence="8 9">
    <name type="scientific">Mobilicoccus caccae</name>
    <dbReference type="NCBI Taxonomy" id="1859295"/>
    <lineage>
        <taxon>Bacteria</taxon>
        <taxon>Bacillati</taxon>
        <taxon>Actinomycetota</taxon>
        <taxon>Actinomycetes</taxon>
        <taxon>Micrococcales</taxon>
        <taxon>Dermatophilaceae</taxon>
        <taxon>Mobilicoccus</taxon>
    </lineage>
</organism>
<dbReference type="InterPro" id="IPR017039">
    <property type="entry name" value="Virul_fac_BrkB"/>
</dbReference>
<evidence type="ECO:0000256" key="2">
    <source>
        <dbReference type="ARBA" id="ARBA00022475"/>
    </source>
</evidence>
<protein>
    <submittedName>
        <fullName evidence="8">Ribonuclease</fullName>
    </submittedName>
</protein>
<comment type="subcellular location">
    <subcellularLocation>
        <location evidence="1">Cell membrane</location>
        <topology evidence="1">Multi-pass membrane protein</topology>
    </subcellularLocation>
</comment>
<dbReference type="PANTHER" id="PTHR30213">
    <property type="entry name" value="INNER MEMBRANE PROTEIN YHJD"/>
    <property type="match status" value="1"/>
</dbReference>
<evidence type="ECO:0000256" key="7">
    <source>
        <dbReference type="SAM" id="Phobius"/>
    </source>
</evidence>
<sequence length="372" mass="39983">MSQPSEGTSARKAETAPPPDAPFKPDNPTELTKPSWRYTARKALMEFNRDGCTDSAAALTYFAVLSIFPALLALVSLLGVFGQGQRTVDALLGLASDFVPNDVLSMVEPVVASMVQTRAAGFALVTGLLVALWSASNYTTAFSRAMNRIYEVDEGRPIWKARPLFYLVTLLILALIAVVGFGLAVSGPVARAAGDLIGLGDTAVMVWDVVKWPVLLAIVILIVALLYFITPNVRQPKFRWISVGSAVAIVGWLLVSVAFGFYVANFGNYNATYGSLGGVIIFLLWLWITNNALLFGAEIDAELERSRQLQAGLKAEETLQLPPRDTTVSDKAAAKRDEVIEAGRQIRLESEAATNAEARQDGTRGGSSTAKG</sequence>
<keyword evidence="5 7" id="KW-0472">Membrane</keyword>
<keyword evidence="3 7" id="KW-0812">Transmembrane</keyword>
<evidence type="ECO:0000256" key="3">
    <source>
        <dbReference type="ARBA" id="ARBA00022692"/>
    </source>
</evidence>
<dbReference type="EMBL" id="BSUO01000001">
    <property type="protein sequence ID" value="GMA41486.1"/>
    <property type="molecule type" value="Genomic_DNA"/>
</dbReference>
<accession>A0ABQ6IV22</accession>
<feature type="region of interest" description="Disordered" evidence="6">
    <location>
        <begin position="347"/>
        <end position="372"/>
    </location>
</feature>
<name>A0ABQ6IV22_9MICO</name>
<feature type="transmembrane region" description="Helical" evidence="7">
    <location>
        <begin position="58"/>
        <end position="81"/>
    </location>
</feature>
<feature type="transmembrane region" description="Helical" evidence="7">
    <location>
        <begin position="276"/>
        <end position="297"/>
    </location>
</feature>
<keyword evidence="9" id="KW-1185">Reference proteome</keyword>
<evidence type="ECO:0000256" key="1">
    <source>
        <dbReference type="ARBA" id="ARBA00004651"/>
    </source>
</evidence>
<reference evidence="9" key="1">
    <citation type="journal article" date="2019" name="Int. J. Syst. Evol. Microbiol.">
        <title>The Global Catalogue of Microorganisms (GCM) 10K type strain sequencing project: providing services to taxonomists for standard genome sequencing and annotation.</title>
        <authorList>
            <consortium name="The Broad Institute Genomics Platform"/>
            <consortium name="The Broad Institute Genome Sequencing Center for Infectious Disease"/>
            <person name="Wu L."/>
            <person name="Ma J."/>
        </authorList>
    </citation>
    <scope>NUCLEOTIDE SEQUENCE [LARGE SCALE GENOMIC DNA]</scope>
    <source>
        <strain evidence="9">NBRC 113072</strain>
    </source>
</reference>
<dbReference type="NCBIfam" id="TIGR00765">
    <property type="entry name" value="yihY_not_rbn"/>
    <property type="match status" value="1"/>
</dbReference>
<dbReference type="RefSeq" id="WP_284305030.1">
    <property type="nucleotide sequence ID" value="NZ_BSUO01000001.1"/>
</dbReference>
<dbReference type="Proteomes" id="UP001157126">
    <property type="component" value="Unassembled WGS sequence"/>
</dbReference>
<feature type="region of interest" description="Disordered" evidence="6">
    <location>
        <begin position="1"/>
        <end position="33"/>
    </location>
</feature>
<feature type="transmembrane region" description="Helical" evidence="7">
    <location>
        <begin position="241"/>
        <end position="264"/>
    </location>
</feature>
<evidence type="ECO:0000256" key="5">
    <source>
        <dbReference type="ARBA" id="ARBA00023136"/>
    </source>
</evidence>
<proteinExistence type="predicted"/>
<keyword evidence="4 7" id="KW-1133">Transmembrane helix</keyword>
<feature type="transmembrane region" description="Helical" evidence="7">
    <location>
        <begin position="210"/>
        <end position="229"/>
    </location>
</feature>
<evidence type="ECO:0000313" key="9">
    <source>
        <dbReference type="Proteomes" id="UP001157126"/>
    </source>
</evidence>